<comment type="caution">
    <text evidence="2">The sequence shown here is derived from an EMBL/GenBank/DDBJ whole genome shotgun (WGS) entry which is preliminary data.</text>
</comment>
<dbReference type="Proteomes" id="UP000245252">
    <property type="component" value="Unassembled WGS sequence"/>
</dbReference>
<name>A0A2U2DKT7_9HYPH</name>
<feature type="region of interest" description="Disordered" evidence="1">
    <location>
        <begin position="1"/>
        <end position="20"/>
    </location>
</feature>
<sequence length="78" mass="8269">MTKAIPIDSPIHSPGAPDRARHLQNSIDYAVADLVDQAVSAGWRPREIMDAIASAVAGQRNSYEEDPDPADDTALLGG</sequence>
<reference evidence="2 3" key="1">
    <citation type="submission" date="2018-05" db="EMBL/GenBank/DDBJ databases">
        <title>The draft genome of strain NS-104.</title>
        <authorList>
            <person name="Hang P."/>
            <person name="Jiang J."/>
        </authorList>
    </citation>
    <scope>NUCLEOTIDE SEQUENCE [LARGE SCALE GENOMIC DNA]</scope>
    <source>
        <strain evidence="2 3">NS-104</strain>
    </source>
</reference>
<dbReference type="EMBL" id="QFBC01000013">
    <property type="protein sequence ID" value="PWE53926.1"/>
    <property type="molecule type" value="Genomic_DNA"/>
</dbReference>
<evidence type="ECO:0000256" key="1">
    <source>
        <dbReference type="SAM" id="MobiDB-lite"/>
    </source>
</evidence>
<evidence type="ECO:0000313" key="2">
    <source>
        <dbReference type="EMBL" id="PWE53926.1"/>
    </source>
</evidence>
<gene>
    <name evidence="2" type="ORF">DEM27_23735</name>
</gene>
<accession>A0A2U2DKT7</accession>
<protein>
    <submittedName>
        <fullName evidence="2">Uncharacterized protein</fullName>
    </submittedName>
</protein>
<proteinExistence type="predicted"/>
<organism evidence="2 3">
    <name type="scientific">Metarhizobium album</name>
    <dbReference type="NCBI Taxonomy" id="2182425"/>
    <lineage>
        <taxon>Bacteria</taxon>
        <taxon>Pseudomonadati</taxon>
        <taxon>Pseudomonadota</taxon>
        <taxon>Alphaproteobacteria</taxon>
        <taxon>Hyphomicrobiales</taxon>
        <taxon>Rhizobiaceae</taxon>
        <taxon>Metarhizobium</taxon>
    </lineage>
</organism>
<evidence type="ECO:0000313" key="3">
    <source>
        <dbReference type="Proteomes" id="UP000245252"/>
    </source>
</evidence>
<keyword evidence="3" id="KW-1185">Reference proteome</keyword>
<feature type="region of interest" description="Disordered" evidence="1">
    <location>
        <begin position="57"/>
        <end position="78"/>
    </location>
</feature>
<dbReference type="AlphaFoldDB" id="A0A2U2DKT7"/>
<dbReference type="OrthoDB" id="8401891at2"/>